<dbReference type="RefSeq" id="WP_127692322.1">
    <property type="nucleotide sequence ID" value="NZ_SACQ01000001.1"/>
</dbReference>
<sequence>MIKLYGSALSRGAAVMVVLETLGLEYEVEEMLPRSPQTQTADYLALNPTGKVPTLVDGDVVIFETQAILYYLVRQYGNGKLWADTPAGEASIWQWTLFISNQLEAPALEMLLQVKYAGDAPDQSALAKAAEQLTRFLPVLEQRLAEQDYLCGEKTFADIHGALVLSWPKLAKFDYSAYPAVERWLRMMLSSEENKRVTARMRR</sequence>
<evidence type="ECO:0000313" key="4">
    <source>
        <dbReference type="EMBL" id="RVU32153.1"/>
    </source>
</evidence>
<comment type="similarity">
    <text evidence="1">Belongs to the GST superfamily.</text>
</comment>
<dbReference type="SFLD" id="SFLDS00019">
    <property type="entry name" value="Glutathione_Transferase_(cytos"/>
    <property type="match status" value="1"/>
</dbReference>
<dbReference type="SUPFAM" id="SSF47616">
    <property type="entry name" value="GST C-terminal domain-like"/>
    <property type="match status" value="1"/>
</dbReference>
<proteinExistence type="inferred from homology"/>
<dbReference type="SUPFAM" id="SSF52833">
    <property type="entry name" value="Thioredoxin-like"/>
    <property type="match status" value="1"/>
</dbReference>
<gene>
    <name evidence="4" type="ORF">EOE65_00425</name>
</gene>
<feature type="domain" description="GST N-terminal" evidence="2">
    <location>
        <begin position="1"/>
        <end position="80"/>
    </location>
</feature>
<dbReference type="InterPro" id="IPR036249">
    <property type="entry name" value="Thioredoxin-like_sf"/>
</dbReference>
<dbReference type="PROSITE" id="PS50405">
    <property type="entry name" value="GST_CTER"/>
    <property type="match status" value="1"/>
</dbReference>
<comment type="caution">
    <text evidence="4">The sequence shown here is derived from an EMBL/GenBank/DDBJ whole genome shotgun (WGS) entry which is preliminary data.</text>
</comment>
<name>A0A437QCP0_9GAMM</name>
<dbReference type="SFLD" id="SFLDG00358">
    <property type="entry name" value="Main_(cytGST)"/>
    <property type="match status" value="1"/>
</dbReference>
<dbReference type="InterPro" id="IPR004045">
    <property type="entry name" value="Glutathione_S-Trfase_N"/>
</dbReference>
<evidence type="ECO:0000256" key="1">
    <source>
        <dbReference type="RuleBase" id="RU003494"/>
    </source>
</evidence>
<dbReference type="EMBL" id="SACQ01000001">
    <property type="protein sequence ID" value="RVU32153.1"/>
    <property type="molecule type" value="Genomic_DNA"/>
</dbReference>
<keyword evidence="5" id="KW-1185">Reference proteome</keyword>
<dbReference type="CDD" id="cd03046">
    <property type="entry name" value="GST_N_GTT1_like"/>
    <property type="match status" value="1"/>
</dbReference>
<dbReference type="Gene3D" id="1.20.1050.10">
    <property type="match status" value="1"/>
</dbReference>
<dbReference type="InterPro" id="IPR036282">
    <property type="entry name" value="Glutathione-S-Trfase_C_sf"/>
</dbReference>
<dbReference type="InterPro" id="IPR010987">
    <property type="entry name" value="Glutathione-S-Trfase_C-like"/>
</dbReference>
<dbReference type="PROSITE" id="PS50404">
    <property type="entry name" value="GST_NTER"/>
    <property type="match status" value="1"/>
</dbReference>
<dbReference type="GO" id="GO:0016740">
    <property type="term" value="F:transferase activity"/>
    <property type="evidence" value="ECO:0007669"/>
    <property type="project" value="UniProtKB-KW"/>
</dbReference>
<dbReference type="AlphaFoldDB" id="A0A437QCP0"/>
<dbReference type="PANTHER" id="PTHR44051:SF8">
    <property type="entry name" value="GLUTATHIONE S-TRANSFERASE GSTA"/>
    <property type="match status" value="1"/>
</dbReference>
<evidence type="ECO:0000259" key="2">
    <source>
        <dbReference type="PROSITE" id="PS50404"/>
    </source>
</evidence>
<accession>A0A437QCP0</accession>
<dbReference type="Pfam" id="PF02798">
    <property type="entry name" value="GST_N"/>
    <property type="match status" value="1"/>
</dbReference>
<reference evidence="4 5" key="1">
    <citation type="submission" date="2019-01" db="EMBL/GenBank/DDBJ databases">
        <authorList>
            <person name="Chen W.-M."/>
        </authorList>
    </citation>
    <scope>NUCLEOTIDE SEQUENCE [LARGE SCALE GENOMIC DNA]</scope>
    <source>
        <strain evidence="4 5">HPM-16</strain>
    </source>
</reference>
<feature type="domain" description="GST C-terminal" evidence="3">
    <location>
        <begin position="85"/>
        <end position="203"/>
    </location>
</feature>
<dbReference type="InterPro" id="IPR040079">
    <property type="entry name" value="Glutathione_S-Trfase"/>
</dbReference>
<dbReference type="Proteomes" id="UP000282818">
    <property type="component" value="Unassembled WGS sequence"/>
</dbReference>
<keyword evidence="4" id="KW-0808">Transferase</keyword>
<dbReference type="Gene3D" id="3.40.30.10">
    <property type="entry name" value="Glutaredoxin"/>
    <property type="match status" value="1"/>
</dbReference>
<evidence type="ECO:0000259" key="3">
    <source>
        <dbReference type="PROSITE" id="PS50405"/>
    </source>
</evidence>
<dbReference type="InterPro" id="IPR004046">
    <property type="entry name" value="GST_C"/>
</dbReference>
<dbReference type="Pfam" id="PF00043">
    <property type="entry name" value="GST_C"/>
    <property type="match status" value="1"/>
</dbReference>
<organism evidence="4 5">
    <name type="scientific">Neptunomonas marina</name>
    <dbReference type="NCBI Taxonomy" id="1815562"/>
    <lineage>
        <taxon>Bacteria</taxon>
        <taxon>Pseudomonadati</taxon>
        <taxon>Pseudomonadota</taxon>
        <taxon>Gammaproteobacteria</taxon>
        <taxon>Oceanospirillales</taxon>
        <taxon>Oceanospirillaceae</taxon>
        <taxon>Neptunomonas</taxon>
    </lineage>
</organism>
<evidence type="ECO:0000313" key="5">
    <source>
        <dbReference type="Proteomes" id="UP000282818"/>
    </source>
</evidence>
<dbReference type="SFLD" id="SFLDG01150">
    <property type="entry name" value="Main.1:_Beta-like"/>
    <property type="match status" value="1"/>
</dbReference>
<dbReference type="PANTHER" id="PTHR44051">
    <property type="entry name" value="GLUTATHIONE S-TRANSFERASE-RELATED"/>
    <property type="match status" value="1"/>
</dbReference>
<protein>
    <submittedName>
        <fullName evidence="4">Glutathione S-transferase family protein</fullName>
    </submittedName>
</protein>